<dbReference type="EMBL" id="JAERRF010000017">
    <property type="protein sequence ID" value="MBL1100113.1"/>
    <property type="molecule type" value="Genomic_DNA"/>
</dbReference>
<comment type="caution">
    <text evidence="2">The sequence shown here is derived from an EMBL/GenBank/DDBJ whole genome shotgun (WGS) entry which is preliminary data.</text>
</comment>
<gene>
    <name evidence="2" type="ORF">JK363_26255</name>
</gene>
<dbReference type="RefSeq" id="WP_201877797.1">
    <property type="nucleotide sequence ID" value="NZ_JAERRF010000017.1"/>
</dbReference>
<evidence type="ECO:0000313" key="3">
    <source>
        <dbReference type="Proteomes" id="UP000634229"/>
    </source>
</evidence>
<feature type="region of interest" description="Disordered" evidence="1">
    <location>
        <begin position="49"/>
        <end position="78"/>
    </location>
</feature>
<accession>A0ABS1NJ64</accession>
<dbReference type="Proteomes" id="UP000634229">
    <property type="component" value="Unassembled WGS sequence"/>
</dbReference>
<evidence type="ECO:0000313" key="2">
    <source>
        <dbReference type="EMBL" id="MBL1100113.1"/>
    </source>
</evidence>
<name>A0ABS1NJ64_9ACTN</name>
<protein>
    <submittedName>
        <fullName evidence="2">Uncharacterized protein</fullName>
    </submittedName>
</protein>
<sequence length="78" mass="8158">MIHINVADVAAADRLLEALYVAAGQRPGTVQASEWMAIAIELETGIDNLPPQYPFGDPPRAPGSEPDRAPVQAPPAAA</sequence>
<organism evidence="2 3">
    <name type="scientific">Streptomyces coffeae</name>
    <dbReference type="NCBI Taxonomy" id="621382"/>
    <lineage>
        <taxon>Bacteria</taxon>
        <taxon>Bacillati</taxon>
        <taxon>Actinomycetota</taxon>
        <taxon>Actinomycetes</taxon>
        <taxon>Kitasatosporales</taxon>
        <taxon>Streptomycetaceae</taxon>
        <taxon>Streptomyces</taxon>
    </lineage>
</organism>
<feature type="compositionally biased region" description="Pro residues" evidence="1">
    <location>
        <begin position="51"/>
        <end position="61"/>
    </location>
</feature>
<reference evidence="2 3" key="1">
    <citation type="submission" date="2021-01" db="EMBL/GenBank/DDBJ databases">
        <title>WGS of actinomycetes isolated from Thailand.</title>
        <authorList>
            <person name="Thawai C."/>
        </authorList>
    </citation>
    <scope>NUCLEOTIDE SEQUENCE [LARGE SCALE GENOMIC DNA]</scope>
    <source>
        <strain evidence="2 3">CA1R205</strain>
    </source>
</reference>
<keyword evidence="3" id="KW-1185">Reference proteome</keyword>
<proteinExistence type="predicted"/>
<evidence type="ECO:0000256" key="1">
    <source>
        <dbReference type="SAM" id="MobiDB-lite"/>
    </source>
</evidence>